<proteinExistence type="predicted"/>
<dbReference type="Proteomes" id="UP001419268">
    <property type="component" value="Unassembled WGS sequence"/>
</dbReference>
<evidence type="ECO:0000313" key="2">
    <source>
        <dbReference type="Proteomes" id="UP001419268"/>
    </source>
</evidence>
<name>A0AAP0F6T0_9MAGN</name>
<dbReference type="AlphaFoldDB" id="A0AAP0F6T0"/>
<accession>A0AAP0F6T0</accession>
<dbReference type="EMBL" id="JBBNAG010000009">
    <property type="protein sequence ID" value="KAK9105005.1"/>
    <property type="molecule type" value="Genomic_DNA"/>
</dbReference>
<gene>
    <name evidence="1" type="ORF">Scep_021849</name>
</gene>
<keyword evidence="2" id="KW-1185">Reference proteome</keyword>
<comment type="caution">
    <text evidence="1">The sequence shown here is derived from an EMBL/GenBank/DDBJ whole genome shotgun (WGS) entry which is preliminary data.</text>
</comment>
<reference evidence="1 2" key="1">
    <citation type="submission" date="2024-01" db="EMBL/GenBank/DDBJ databases">
        <title>Genome assemblies of Stephania.</title>
        <authorList>
            <person name="Yang L."/>
        </authorList>
    </citation>
    <scope>NUCLEOTIDE SEQUENCE [LARGE SCALE GENOMIC DNA]</scope>
    <source>
        <strain evidence="1">JXDWG</strain>
        <tissue evidence="1">Leaf</tissue>
    </source>
</reference>
<sequence length="280" mass="32771">MGLVQFCEHKAKFYPQLVHTFYSNMKTSNDCTIKSRIERRQVVITPQLLSEKLGLPLLKPTVTLGEKVRTWPFDKLVVILPRKRSKNYVTVLDMYIIGALMTEEKISLPYFIIAHMTTYGGTDRHLPYAHIMRRFFEEVGVDLTAGGRSLDTRVTIRDTTLYKMKYRYIHAERRWIREADILQGVQYGEYEDPHPSDPDKPFDAYEYLNYSFTYPQGDAKEDHGVALGNEEVHQEIPAPQAPQPTPQPFPHAYIPQTYYWMTLHHTCLRTLYIFLLRCMT</sequence>
<protein>
    <submittedName>
        <fullName evidence="1">Uncharacterized protein</fullName>
    </submittedName>
</protein>
<evidence type="ECO:0000313" key="1">
    <source>
        <dbReference type="EMBL" id="KAK9105005.1"/>
    </source>
</evidence>
<organism evidence="1 2">
    <name type="scientific">Stephania cephalantha</name>
    <dbReference type="NCBI Taxonomy" id="152367"/>
    <lineage>
        <taxon>Eukaryota</taxon>
        <taxon>Viridiplantae</taxon>
        <taxon>Streptophyta</taxon>
        <taxon>Embryophyta</taxon>
        <taxon>Tracheophyta</taxon>
        <taxon>Spermatophyta</taxon>
        <taxon>Magnoliopsida</taxon>
        <taxon>Ranunculales</taxon>
        <taxon>Menispermaceae</taxon>
        <taxon>Menispermoideae</taxon>
        <taxon>Cissampelideae</taxon>
        <taxon>Stephania</taxon>
    </lineage>
</organism>